<evidence type="ECO:0000259" key="1">
    <source>
        <dbReference type="Pfam" id="PF06568"/>
    </source>
</evidence>
<dbReference type="InterPro" id="IPR009506">
    <property type="entry name" value="YjiS-like"/>
</dbReference>
<dbReference type="Pfam" id="PF06568">
    <property type="entry name" value="YjiS-like"/>
    <property type="match status" value="1"/>
</dbReference>
<evidence type="ECO:0000313" key="2">
    <source>
        <dbReference type="EMBL" id="GJD99816.1"/>
    </source>
</evidence>
<reference evidence="2" key="2">
    <citation type="submission" date="2021-08" db="EMBL/GenBank/DDBJ databases">
        <authorList>
            <person name="Tani A."/>
            <person name="Ola A."/>
            <person name="Ogura Y."/>
            <person name="Katsura K."/>
            <person name="Hayashi T."/>
        </authorList>
    </citation>
    <scope>NUCLEOTIDE SEQUENCE</scope>
    <source>
        <strain evidence="2">DSM 17168</strain>
    </source>
</reference>
<dbReference type="EMBL" id="BPQQ01000018">
    <property type="protein sequence ID" value="GJD99816.1"/>
    <property type="molecule type" value="Genomic_DNA"/>
</dbReference>
<keyword evidence="3" id="KW-1185">Reference proteome</keyword>
<reference evidence="2" key="1">
    <citation type="journal article" date="2021" name="Front. Microbiol.">
        <title>Comprehensive Comparative Genomics and Phenotyping of Methylobacterium Species.</title>
        <authorList>
            <person name="Alessa O."/>
            <person name="Ogura Y."/>
            <person name="Fujitani Y."/>
            <person name="Takami H."/>
            <person name="Hayashi T."/>
            <person name="Sahin N."/>
            <person name="Tani A."/>
        </authorList>
    </citation>
    <scope>NUCLEOTIDE SEQUENCE</scope>
    <source>
        <strain evidence="2">DSM 17168</strain>
    </source>
</reference>
<dbReference type="Proteomes" id="UP001055153">
    <property type="component" value="Unassembled WGS sequence"/>
</dbReference>
<comment type="caution">
    <text evidence="2">The sequence shown here is derived from an EMBL/GenBank/DDBJ whole genome shotgun (WGS) entry which is preliminary data.</text>
</comment>
<sequence length="76" mass="8676">MATLVSGQGNLRLVPSIALRPPRARRALSLVERVELWAQRRRERRALMQAPDMVLKDLGLSRADAVREADKPFWRG</sequence>
<organism evidence="2 3">
    <name type="scientific">Methylobacterium isbiliense</name>
    <dbReference type="NCBI Taxonomy" id="315478"/>
    <lineage>
        <taxon>Bacteria</taxon>
        <taxon>Pseudomonadati</taxon>
        <taxon>Pseudomonadota</taxon>
        <taxon>Alphaproteobacteria</taxon>
        <taxon>Hyphomicrobiales</taxon>
        <taxon>Methylobacteriaceae</taxon>
        <taxon>Methylobacterium</taxon>
    </lineage>
</organism>
<proteinExistence type="predicted"/>
<dbReference type="RefSeq" id="WP_238234698.1">
    <property type="nucleotide sequence ID" value="NZ_BPQQ01000018.1"/>
</dbReference>
<feature type="domain" description="YjiS-like" evidence="1">
    <location>
        <begin position="30"/>
        <end position="65"/>
    </location>
</feature>
<gene>
    <name evidence="2" type="ORF">GMJLKIPL_1734</name>
</gene>
<evidence type="ECO:0000313" key="3">
    <source>
        <dbReference type="Proteomes" id="UP001055153"/>
    </source>
</evidence>
<name>A0ABQ4S9D1_9HYPH</name>
<protein>
    <recommendedName>
        <fullName evidence="1">YjiS-like domain-containing protein</fullName>
    </recommendedName>
</protein>
<accession>A0ABQ4S9D1</accession>